<gene>
    <name evidence="3" type="primary">ybgC_1</name>
    <name evidence="3" type="ORF">CA13_47870</name>
</gene>
<dbReference type="EC" id="3.1.2.-" evidence="3"/>
<organism evidence="3 4">
    <name type="scientific">Novipirellula herctigrandis</name>
    <dbReference type="NCBI Taxonomy" id="2527986"/>
    <lineage>
        <taxon>Bacteria</taxon>
        <taxon>Pseudomonadati</taxon>
        <taxon>Planctomycetota</taxon>
        <taxon>Planctomycetia</taxon>
        <taxon>Pirellulales</taxon>
        <taxon>Pirellulaceae</taxon>
        <taxon>Novipirellula</taxon>
    </lineage>
</organism>
<keyword evidence="2 3" id="KW-0378">Hydrolase</keyword>
<evidence type="ECO:0000256" key="1">
    <source>
        <dbReference type="ARBA" id="ARBA00005953"/>
    </source>
</evidence>
<sequence>MIKVEAIKMGHESPIFQNGATHSIDFRVEYHETDGQGHVHHSKYASFFERGRVEMLRSAGLSYKRLEEAGFMLVVTEINVKYYAPASFDDLLTQTTELTGFRKVRLYHHYRIERDGQLIAEGTTTIACVDRNGQPRRLPSHW</sequence>
<comment type="similarity">
    <text evidence="1">Belongs to the 4-hydroxybenzoyl-CoA thioesterase family.</text>
</comment>
<keyword evidence="4" id="KW-1185">Reference proteome</keyword>
<proteinExistence type="inferred from homology"/>
<dbReference type="NCBIfam" id="TIGR00051">
    <property type="entry name" value="YbgC/FadM family acyl-CoA thioesterase"/>
    <property type="match status" value="1"/>
</dbReference>
<protein>
    <submittedName>
        <fullName evidence="3">Acyl-CoA thioester hydrolase YbgC</fullName>
        <ecNumber evidence="3">3.1.2.-</ecNumber>
    </submittedName>
</protein>
<dbReference type="CDD" id="cd00586">
    <property type="entry name" value="4HBT"/>
    <property type="match status" value="1"/>
</dbReference>
<comment type="caution">
    <text evidence="3">The sequence shown here is derived from an EMBL/GenBank/DDBJ whole genome shotgun (WGS) entry which is preliminary data.</text>
</comment>
<dbReference type="InterPro" id="IPR050563">
    <property type="entry name" value="4-hydroxybenzoyl-CoA_TE"/>
</dbReference>
<dbReference type="SUPFAM" id="SSF54637">
    <property type="entry name" value="Thioesterase/thiol ester dehydrase-isomerase"/>
    <property type="match status" value="1"/>
</dbReference>
<reference evidence="3 4" key="1">
    <citation type="submission" date="2019-02" db="EMBL/GenBank/DDBJ databases">
        <title>Deep-cultivation of Planctomycetes and their phenomic and genomic characterization uncovers novel biology.</title>
        <authorList>
            <person name="Wiegand S."/>
            <person name="Jogler M."/>
            <person name="Boedeker C."/>
            <person name="Pinto D."/>
            <person name="Vollmers J."/>
            <person name="Rivas-Marin E."/>
            <person name="Kohn T."/>
            <person name="Peeters S.H."/>
            <person name="Heuer A."/>
            <person name="Rast P."/>
            <person name="Oberbeckmann S."/>
            <person name="Bunk B."/>
            <person name="Jeske O."/>
            <person name="Meyerdierks A."/>
            <person name="Storesund J.E."/>
            <person name="Kallscheuer N."/>
            <person name="Luecker S."/>
            <person name="Lage O.M."/>
            <person name="Pohl T."/>
            <person name="Merkel B.J."/>
            <person name="Hornburger P."/>
            <person name="Mueller R.-W."/>
            <person name="Bruemmer F."/>
            <person name="Labrenz M."/>
            <person name="Spormann A.M."/>
            <person name="Op Den Camp H."/>
            <person name="Overmann J."/>
            <person name="Amann R."/>
            <person name="Jetten M.S.M."/>
            <person name="Mascher T."/>
            <person name="Medema M.H."/>
            <person name="Devos D.P."/>
            <person name="Kaster A.-K."/>
            <person name="Ovreas L."/>
            <person name="Rohde M."/>
            <person name="Galperin M.Y."/>
            <person name="Jogler C."/>
        </authorList>
    </citation>
    <scope>NUCLEOTIDE SEQUENCE [LARGE SCALE GENOMIC DNA]</scope>
    <source>
        <strain evidence="3 4">CA13</strain>
    </source>
</reference>
<dbReference type="Pfam" id="PF13279">
    <property type="entry name" value="4HBT_2"/>
    <property type="match status" value="1"/>
</dbReference>
<dbReference type="PANTHER" id="PTHR31793:SF37">
    <property type="entry name" value="ACYL-COA THIOESTER HYDROLASE YBGC"/>
    <property type="match status" value="1"/>
</dbReference>
<evidence type="ECO:0000313" key="4">
    <source>
        <dbReference type="Proteomes" id="UP000315010"/>
    </source>
</evidence>
<dbReference type="InterPro" id="IPR029069">
    <property type="entry name" value="HotDog_dom_sf"/>
</dbReference>
<dbReference type="EMBL" id="SJPJ01000001">
    <property type="protein sequence ID" value="TWT83322.1"/>
    <property type="molecule type" value="Genomic_DNA"/>
</dbReference>
<dbReference type="PIRSF" id="PIRSF003230">
    <property type="entry name" value="YbgC"/>
    <property type="match status" value="1"/>
</dbReference>
<accession>A0A5C5Z7J8</accession>
<evidence type="ECO:0000313" key="3">
    <source>
        <dbReference type="EMBL" id="TWT83322.1"/>
    </source>
</evidence>
<dbReference type="PANTHER" id="PTHR31793">
    <property type="entry name" value="4-HYDROXYBENZOYL-COA THIOESTERASE FAMILY MEMBER"/>
    <property type="match status" value="1"/>
</dbReference>
<dbReference type="Gene3D" id="3.10.129.10">
    <property type="entry name" value="Hotdog Thioesterase"/>
    <property type="match status" value="1"/>
</dbReference>
<evidence type="ECO:0000256" key="2">
    <source>
        <dbReference type="ARBA" id="ARBA00022801"/>
    </source>
</evidence>
<dbReference type="GO" id="GO:0047617">
    <property type="term" value="F:fatty acyl-CoA hydrolase activity"/>
    <property type="evidence" value="ECO:0007669"/>
    <property type="project" value="TreeGrafter"/>
</dbReference>
<dbReference type="AlphaFoldDB" id="A0A5C5Z7J8"/>
<dbReference type="RefSeq" id="WP_419194692.1">
    <property type="nucleotide sequence ID" value="NZ_SJPJ01000001.1"/>
</dbReference>
<dbReference type="Proteomes" id="UP000315010">
    <property type="component" value="Unassembled WGS sequence"/>
</dbReference>
<name>A0A5C5Z7J8_9BACT</name>
<dbReference type="InterPro" id="IPR006684">
    <property type="entry name" value="YbgC/YbaW"/>
</dbReference>